<dbReference type="AlphaFoldDB" id="A0A8H6HAI7"/>
<feature type="compositionally biased region" description="Pro residues" evidence="2">
    <location>
        <begin position="123"/>
        <end position="132"/>
    </location>
</feature>
<keyword evidence="4" id="KW-1185">Reference proteome</keyword>
<dbReference type="OrthoDB" id="16772at2759"/>
<accession>A0A8H6HAI7</accession>
<evidence type="ECO:0000256" key="1">
    <source>
        <dbReference type="SAM" id="Coils"/>
    </source>
</evidence>
<reference evidence="3 4" key="1">
    <citation type="submission" date="2020-07" db="EMBL/GenBank/DDBJ databases">
        <title>Comparative genomics of pyrophilous fungi reveals a link between fire events and developmental genes.</title>
        <authorList>
            <consortium name="DOE Joint Genome Institute"/>
            <person name="Steindorff A.S."/>
            <person name="Carver A."/>
            <person name="Calhoun S."/>
            <person name="Stillman K."/>
            <person name="Liu H."/>
            <person name="Lipzen A."/>
            <person name="Pangilinan J."/>
            <person name="Labutti K."/>
            <person name="Bruns T.D."/>
            <person name="Grigoriev I.V."/>
        </authorList>
    </citation>
    <scope>NUCLEOTIDE SEQUENCE [LARGE SCALE GENOMIC DNA]</scope>
    <source>
        <strain evidence="3 4">CBS 144469</strain>
    </source>
</reference>
<feature type="region of interest" description="Disordered" evidence="2">
    <location>
        <begin position="90"/>
        <end position="132"/>
    </location>
</feature>
<keyword evidence="1" id="KW-0175">Coiled coil</keyword>
<evidence type="ECO:0000313" key="3">
    <source>
        <dbReference type="EMBL" id="KAF6743399.1"/>
    </source>
</evidence>
<feature type="coiled-coil region" evidence="1">
    <location>
        <begin position="54"/>
        <end position="81"/>
    </location>
</feature>
<sequence length="132" mass="14379">MYQDPSQHGHYSTDLSSVVSSASVALTNTVQPARNARARVAEVRSRIDEAIAGLGGIKRECDKKRDRIRKLREDLAQRRRTLGAARILVKAATPTSPPTSATPKSAPFLSTPLPDGHPFQPDSFPPFPVHLT</sequence>
<feature type="compositionally biased region" description="Low complexity" evidence="2">
    <location>
        <begin position="90"/>
        <end position="107"/>
    </location>
</feature>
<name>A0A8H6HAI7_9AGAR</name>
<proteinExistence type="predicted"/>
<organism evidence="3 4">
    <name type="scientific">Ephemerocybe angulata</name>
    <dbReference type="NCBI Taxonomy" id="980116"/>
    <lineage>
        <taxon>Eukaryota</taxon>
        <taxon>Fungi</taxon>
        <taxon>Dikarya</taxon>
        <taxon>Basidiomycota</taxon>
        <taxon>Agaricomycotina</taxon>
        <taxon>Agaricomycetes</taxon>
        <taxon>Agaricomycetidae</taxon>
        <taxon>Agaricales</taxon>
        <taxon>Agaricineae</taxon>
        <taxon>Psathyrellaceae</taxon>
        <taxon>Ephemerocybe</taxon>
    </lineage>
</organism>
<dbReference type="Proteomes" id="UP000521943">
    <property type="component" value="Unassembled WGS sequence"/>
</dbReference>
<gene>
    <name evidence="3" type="ORF">DFP72DRAFT_129081</name>
</gene>
<comment type="caution">
    <text evidence="3">The sequence shown here is derived from an EMBL/GenBank/DDBJ whole genome shotgun (WGS) entry which is preliminary data.</text>
</comment>
<evidence type="ECO:0000256" key="2">
    <source>
        <dbReference type="SAM" id="MobiDB-lite"/>
    </source>
</evidence>
<protein>
    <submittedName>
        <fullName evidence="3">Uncharacterized protein</fullName>
    </submittedName>
</protein>
<evidence type="ECO:0000313" key="4">
    <source>
        <dbReference type="Proteomes" id="UP000521943"/>
    </source>
</evidence>
<dbReference type="EMBL" id="JACGCI010000146">
    <property type="protein sequence ID" value="KAF6743399.1"/>
    <property type="molecule type" value="Genomic_DNA"/>
</dbReference>